<accession>A0AAN9Q1Y9</accession>
<dbReference type="GO" id="GO:0004402">
    <property type="term" value="F:histone acetyltransferase activity"/>
    <property type="evidence" value="ECO:0007669"/>
    <property type="project" value="InterPro"/>
</dbReference>
<dbReference type="PRINTS" id="PR00503">
    <property type="entry name" value="BROMODOMAIN"/>
</dbReference>
<evidence type="ECO:0000256" key="3">
    <source>
        <dbReference type="SAM" id="Phobius"/>
    </source>
</evidence>
<keyword evidence="3" id="KW-0472">Membrane</keyword>
<dbReference type="SUPFAM" id="SSF47370">
    <property type="entry name" value="Bromodomain"/>
    <property type="match status" value="1"/>
</dbReference>
<evidence type="ECO:0000259" key="4">
    <source>
        <dbReference type="PROSITE" id="PS50014"/>
    </source>
</evidence>
<dbReference type="InterPro" id="IPR018359">
    <property type="entry name" value="Bromodomain_CS"/>
</dbReference>
<dbReference type="SMART" id="SM00297">
    <property type="entry name" value="BROMO"/>
    <property type="match status" value="1"/>
</dbReference>
<proteinExistence type="predicted"/>
<feature type="transmembrane region" description="Helical" evidence="3">
    <location>
        <begin position="73"/>
        <end position="92"/>
    </location>
</feature>
<dbReference type="Proteomes" id="UP001359559">
    <property type="component" value="Unassembled WGS sequence"/>
</dbReference>
<keyword evidence="6" id="KW-1185">Reference proteome</keyword>
<dbReference type="GO" id="GO:0005669">
    <property type="term" value="C:transcription factor TFIID complex"/>
    <property type="evidence" value="ECO:0007669"/>
    <property type="project" value="InterPro"/>
</dbReference>
<feature type="domain" description="Bromo" evidence="4">
    <location>
        <begin position="102"/>
        <end position="172"/>
    </location>
</feature>
<keyword evidence="3" id="KW-1133">Transmembrane helix</keyword>
<reference evidence="5 6" key="1">
    <citation type="submission" date="2024-01" db="EMBL/GenBank/DDBJ databases">
        <title>The genomes of 5 underutilized Papilionoideae crops provide insights into root nodulation and disease resistance.</title>
        <authorList>
            <person name="Yuan L."/>
        </authorList>
    </citation>
    <scope>NUCLEOTIDE SEQUENCE [LARGE SCALE GENOMIC DNA]</scope>
    <source>
        <strain evidence="5">LY-2023</strain>
        <tissue evidence="5">Leaf</tissue>
    </source>
</reference>
<dbReference type="InterPro" id="IPR001487">
    <property type="entry name" value="Bromodomain"/>
</dbReference>
<dbReference type="PROSITE" id="PS50014">
    <property type="entry name" value="BROMODOMAIN_2"/>
    <property type="match status" value="1"/>
</dbReference>
<keyword evidence="3" id="KW-0812">Transmembrane</keyword>
<dbReference type="PANTHER" id="PTHR13900">
    <property type="entry name" value="TRANSCRIPTION INITIATION FACTOR TFIID"/>
    <property type="match status" value="1"/>
</dbReference>
<dbReference type="AlphaFoldDB" id="A0AAN9Q1Y9"/>
<sequence>MELKGSRNYSNINATRMVAGLDVMHGGDDKDREGLDTDFGVCRHMAAMISMKFRGMPLARNISFIPSQRPSDLVLLLGSPIFLFFVALANILEGIVDAIVKDRCDISYLFVKPVSKKEAPDYLDIIESPMDLSKIREKVRNMEYKSREEFRHDVWQITFNAHTYNDGRNPGIPPLADMLLEYCDYLLNENDDSLTEAEGDIEHADV</sequence>
<dbReference type="PANTHER" id="PTHR13900:SF0">
    <property type="entry name" value="TRANSCRIPTION INITIATION FACTOR TFIID SUBUNIT 1"/>
    <property type="match status" value="1"/>
</dbReference>
<evidence type="ECO:0000256" key="1">
    <source>
        <dbReference type="ARBA" id="ARBA00023117"/>
    </source>
</evidence>
<name>A0AAN9Q1Y9_CLITE</name>
<dbReference type="InterPro" id="IPR040240">
    <property type="entry name" value="TAF1"/>
</dbReference>
<gene>
    <name evidence="5" type="ORF">RJT34_02837</name>
</gene>
<dbReference type="PROSITE" id="PS00633">
    <property type="entry name" value="BROMODOMAIN_1"/>
    <property type="match status" value="1"/>
</dbReference>
<dbReference type="CDD" id="cd04369">
    <property type="entry name" value="Bromodomain"/>
    <property type="match status" value="1"/>
</dbReference>
<evidence type="ECO:0000313" key="5">
    <source>
        <dbReference type="EMBL" id="KAK7318139.1"/>
    </source>
</evidence>
<dbReference type="Pfam" id="PF00439">
    <property type="entry name" value="Bromodomain"/>
    <property type="match status" value="1"/>
</dbReference>
<dbReference type="InterPro" id="IPR036427">
    <property type="entry name" value="Bromodomain-like_sf"/>
</dbReference>
<evidence type="ECO:0000256" key="2">
    <source>
        <dbReference type="PROSITE-ProRule" id="PRU00035"/>
    </source>
</evidence>
<dbReference type="EMBL" id="JAYKXN010000001">
    <property type="protein sequence ID" value="KAK7318139.1"/>
    <property type="molecule type" value="Genomic_DNA"/>
</dbReference>
<keyword evidence="1 2" id="KW-0103">Bromodomain</keyword>
<dbReference type="GO" id="GO:0017025">
    <property type="term" value="F:TBP-class protein binding"/>
    <property type="evidence" value="ECO:0007669"/>
    <property type="project" value="InterPro"/>
</dbReference>
<dbReference type="GO" id="GO:0051123">
    <property type="term" value="P:RNA polymerase II preinitiation complex assembly"/>
    <property type="evidence" value="ECO:0007669"/>
    <property type="project" value="TreeGrafter"/>
</dbReference>
<evidence type="ECO:0000313" key="6">
    <source>
        <dbReference type="Proteomes" id="UP001359559"/>
    </source>
</evidence>
<dbReference type="Gene3D" id="1.20.920.10">
    <property type="entry name" value="Bromodomain-like"/>
    <property type="match status" value="1"/>
</dbReference>
<protein>
    <recommendedName>
        <fullName evidence="4">Bromo domain-containing protein</fullName>
    </recommendedName>
</protein>
<organism evidence="5 6">
    <name type="scientific">Clitoria ternatea</name>
    <name type="common">Butterfly pea</name>
    <dbReference type="NCBI Taxonomy" id="43366"/>
    <lineage>
        <taxon>Eukaryota</taxon>
        <taxon>Viridiplantae</taxon>
        <taxon>Streptophyta</taxon>
        <taxon>Embryophyta</taxon>
        <taxon>Tracheophyta</taxon>
        <taxon>Spermatophyta</taxon>
        <taxon>Magnoliopsida</taxon>
        <taxon>eudicotyledons</taxon>
        <taxon>Gunneridae</taxon>
        <taxon>Pentapetalae</taxon>
        <taxon>rosids</taxon>
        <taxon>fabids</taxon>
        <taxon>Fabales</taxon>
        <taxon>Fabaceae</taxon>
        <taxon>Papilionoideae</taxon>
        <taxon>50 kb inversion clade</taxon>
        <taxon>NPAAA clade</taxon>
        <taxon>indigoferoid/millettioid clade</taxon>
        <taxon>Phaseoleae</taxon>
        <taxon>Clitoria</taxon>
    </lineage>
</organism>
<comment type="caution">
    <text evidence="5">The sequence shown here is derived from an EMBL/GenBank/DDBJ whole genome shotgun (WGS) entry which is preliminary data.</text>
</comment>
<dbReference type="GO" id="GO:0016251">
    <property type="term" value="F:RNA polymerase II general transcription initiation factor activity"/>
    <property type="evidence" value="ECO:0007669"/>
    <property type="project" value="InterPro"/>
</dbReference>